<dbReference type="PROSITE" id="PS50920">
    <property type="entry name" value="SOLCAR"/>
    <property type="match status" value="1"/>
</dbReference>
<evidence type="ECO:0000256" key="7">
    <source>
        <dbReference type="ARBA" id="ARBA00023128"/>
    </source>
</evidence>
<dbReference type="PANTHER" id="PTHR45624">
    <property type="entry name" value="MITOCHONDRIAL BASIC AMINO ACIDS TRANSPORTER-RELATED"/>
    <property type="match status" value="1"/>
</dbReference>
<comment type="subcellular location">
    <subcellularLocation>
        <location evidence="1">Mitochondrion membrane</location>
        <topology evidence="1">Multi-pass membrane protein</topology>
    </subcellularLocation>
</comment>
<dbReference type="AlphaFoldDB" id="A0A5M3N0V2"/>
<sequence length="365" mass="41755">MHILSELWYSVLLYPLFNVLVRARADYSPKLSSITECEPLDQPEWSSDKPRLSTIVEEDILFDVKTENDDELIVSQQPQPTLDMEKGRKWYIFAMTRQIWDKEGLAGFYKGLALLILYKLLYSFTGLHDQSMVVGAMNAGWAPASIASNLTLASYKLWLQVPQTVFVVRSITSTTHIPWFSPQALLTPGERSHPLWPTFFVTMFVNPSVLVALFFRMCYILGMAYVRCALGELGESVAKAWNIPDNPAALEGNDRAWMYALFACFAVVWIFTFVVDVLVLAPLDVATVRLALQRNTWIEGPEEEDAWTAEEGRIGLPMEDAIVRRRPEPYDGLRDCLRKIRQEEGTGVLYRGWWWTFVKAISMYT</sequence>
<evidence type="ECO:0000256" key="9">
    <source>
        <dbReference type="PROSITE-ProRule" id="PRU00282"/>
    </source>
</evidence>
<keyword evidence="3 10" id="KW-0813">Transport</keyword>
<name>A0A5M3N0V2_CONPW</name>
<dbReference type="GO" id="GO:0031966">
    <property type="term" value="C:mitochondrial membrane"/>
    <property type="evidence" value="ECO:0007669"/>
    <property type="project" value="UniProtKB-SubCell"/>
</dbReference>
<comment type="similarity">
    <text evidence="2 10">Belongs to the mitochondrial carrier (TC 2.A.29) family.</text>
</comment>
<evidence type="ECO:0000256" key="3">
    <source>
        <dbReference type="ARBA" id="ARBA00022448"/>
    </source>
</evidence>
<dbReference type="InterPro" id="IPR023395">
    <property type="entry name" value="MCP_dom_sf"/>
</dbReference>
<proteinExistence type="inferred from homology"/>
<evidence type="ECO:0000256" key="2">
    <source>
        <dbReference type="ARBA" id="ARBA00006375"/>
    </source>
</evidence>
<dbReference type="KEGG" id="cput:CONPUDRAFT_149775"/>
<feature type="transmembrane region" description="Helical" evidence="11">
    <location>
        <begin position="6"/>
        <end position="23"/>
    </location>
</feature>
<evidence type="ECO:0008006" key="14">
    <source>
        <dbReference type="Google" id="ProtNLM"/>
    </source>
</evidence>
<keyword evidence="8 9" id="KW-0472">Membrane</keyword>
<keyword evidence="6 11" id="KW-1133">Transmembrane helix</keyword>
<evidence type="ECO:0000313" key="12">
    <source>
        <dbReference type="EMBL" id="EIW84906.1"/>
    </source>
</evidence>
<evidence type="ECO:0000256" key="8">
    <source>
        <dbReference type="ARBA" id="ARBA00023136"/>
    </source>
</evidence>
<keyword evidence="13" id="KW-1185">Reference proteome</keyword>
<evidence type="ECO:0000256" key="10">
    <source>
        <dbReference type="RuleBase" id="RU000488"/>
    </source>
</evidence>
<evidence type="ECO:0000256" key="11">
    <source>
        <dbReference type="SAM" id="Phobius"/>
    </source>
</evidence>
<feature type="transmembrane region" description="Helical" evidence="11">
    <location>
        <begin position="105"/>
        <end position="124"/>
    </location>
</feature>
<keyword evidence="4 9" id="KW-0812">Transmembrane</keyword>
<feature type="repeat" description="Solcar" evidence="9">
    <location>
        <begin position="260"/>
        <end position="365"/>
    </location>
</feature>
<dbReference type="GO" id="GO:0022857">
    <property type="term" value="F:transmembrane transporter activity"/>
    <property type="evidence" value="ECO:0007669"/>
    <property type="project" value="TreeGrafter"/>
</dbReference>
<comment type="caution">
    <text evidence="12">The sequence shown here is derived from an EMBL/GenBank/DDBJ whole genome shotgun (WGS) entry which is preliminary data.</text>
</comment>
<evidence type="ECO:0000256" key="6">
    <source>
        <dbReference type="ARBA" id="ARBA00022989"/>
    </source>
</evidence>
<dbReference type="GeneID" id="19202635"/>
<evidence type="ECO:0000313" key="13">
    <source>
        <dbReference type="Proteomes" id="UP000053558"/>
    </source>
</evidence>
<dbReference type="RefSeq" id="XP_007764570.1">
    <property type="nucleotide sequence ID" value="XM_007766380.1"/>
</dbReference>
<protein>
    <recommendedName>
        <fullName evidence="14">Mitochondrial carrier</fullName>
    </recommendedName>
</protein>
<evidence type="ECO:0000256" key="5">
    <source>
        <dbReference type="ARBA" id="ARBA00022737"/>
    </source>
</evidence>
<keyword evidence="5" id="KW-0677">Repeat</keyword>
<dbReference type="Pfam" id="PF00153">
    <property type="entry name" value="Mito_carr"/>
    <property type="match status" value="1"/>
</dbReference>
<organism evidence="12 13">
    <name type="scientific">Coniophora puteana (strain RWD-64-598)</name>
    <name type="common">Brown rot fungus</name>
    <dbReference type="NCBI Taxonomy" id="741705"/>
    <lineage>
        <taxon>Eukaryota</taxon>
        <taxon>Fungi</taxon>
        <taxon>Dikarya</taxon>
        <taxon>Basidiomycota</taxon>
        <taxon>Agaricomycotina</taxon>
        <taxon>Agaricomycetes</taxon>
        <taxon>Agaricomycetidae</taxon>
        <taxon>Boletales</taxon>
        <taxon>Coniophorineae</taxon>
        <taxon>Coniophoraceae</taxon>
        <taxon>Coniophora</taxon>
    </lineage>
</organism>
<evidence type="ECO:0000256" key="4">
    <source>
        <dbReference type="ARBA" id="ARBA00022692"/>
    </source>
</evidence>
<accession>A0A5M3N0V2</accession>
<feature type="transmembrane region" description="Helical" evidence="11">
    <location>
        <begin position="259"/>
        <end position="283"/>
    </location>
</feature>
<dbReference type="Gene3D" id="1.50.40.10">
    <property type="entry name" value="Mitochondrial carrier domain"/>
    <property type="match status" value="1"/>
</dbReference>
<dbReference type="InterPro" id="IPR050567">
    <property type="entry name" value="Mitochondrial_Carrier"/>
</dbReference>
<evidence type="ECO:0000256" key="1">
    <source>
        <dbReference type="ARBA" id="ARBA00004225"/>
    </source>
</evidence>
<dbReference type="EMBL" id="JH711574">
    <property type="protein sequence ID" value="EIW84906.1"/>
    <property type="molecule type" value="Genomic_DNA"/>
</dbReference>
<reference evidence="13" key="1">
    <citation type="journal article" date="2012" name="Science">
        <title>The Paleozoic origin of enzymatic lignin decomposition reconstructed from 31 fungal genomes.</title>
        <authorList>
            <person name="Floudas D."/>
            <person name="Binder M."/>
            <person name="Riley R."/>
            <person name="Barry K."/>
            <person name="Blanchette R.A."/>
            <person name="Henrissat B."/>
            <person name="Martinez A.T."/>
            <person name="Otillar R."/>
            <person name="Spatafora J.W."/>
            <person name="Yadav J.S."/>
            <person name="Aerts A."/>
            <person name="Benoit I."/>
            <person name="Boyd A."/>
            <person name="Carlson A."/>
            <person name="Copeland A."/>
            <person name="Coutinho P.M."/>
            <person name="de Vries R.P."/>
            <person name="Ferreira P."/>
            <person name="Findley K."/>
            <person name="Foster B."/>
            <person name="Gaskell J."/>
            <person name="Glotzer D."/>
            <person name="Gorecki P."/>
            <person name="Heitman J."/>
            <person name="Hesse C."/>
            <person name="Hori C."/>
            <person name="Igarashi K."/>
            <person name="Jurgens J.A."/>
            <person name="Kallen N."/>
            <person name="Kersten P."/>
            <person name="Kohler A."/>
            <person name="Kuees U."/>
            <person name="Kumar T.K.A."/>
            <person name="Kuo A."/>
            <person name="LaButti K."/>
            <person name="Larrondo L.F."/>
            <person name="Lindquist E."/>
            <person name="Ling A."/>
            <person name="Lombard V."/>
            <person name="Lucas S."/>
            <person name="Lundell T."/>
            <person name="Martin R."/>
            <person name="McLaughlin D.J."/>
            <person name="Morgenstern I."/>
            <person name="Morin E."/>
            <person name="Murat C."/>
            <person name="Nagy L.G."/>
            <person name="Nolan M."/>
            <person name="Ohm R.A."/>
            <person name="Patyshakuliyeva A."/>
            <person name="Rokas A."/>
            <person name="Ruiz-Duenas F.J."/>
            <person name="Sabat G."/>
            <person name="Salamov A."/>
            <person name="Samejima M."/>
            <person name="Schmutz J."/>
            <person name="Slot J.C."/>
            <person name="St John F."/>
            <person name="Stenlid J."/>
            <person name="Sun H."/>
            <person name="Sun S."/>
            <person name="Syed K."/>
            <person name="Tsang A."/>
            <person name="Wiebenga A."/>
            <person name="Young D."/>
            <person name="Pisabarro A."/>
            <person name="Eastwood D.C."/>
            <person name="Martin F."/>
            <person name="Cullen D."/>
            <person name="Grigoriev I.V."/>
            <person name="Hibbett D.S."/>
        </authorList>
    </citation>
    <scope>NUCLEOTIDE SEQUENCE [LARGE SCALE GENOMIC DNA]</scope>
    <source>
        <strain evidence="13">RWD-64-598 SS2</strain>
    </source>
</reference>
<keyword evidence="7" id="KW-0496">Mitochondrion</keyword>
<gene>
    <name evidence="12" type="ORF">CONPUDRAFT_149775</name>
</gene>
<dbReference type="SUPFAM" id="SSF103506">
    <property type="entry name" value="Mitochondrial carrier"/>
    <property type="match status" value="1"/>
</dbReference>
<feature type="transmembrane region" description="Helical" evidence="11">
    <location>
        <begin position="195"/>
        <end position="215"/>
    </location>
</feature>
<dbReference type="OrthoDB" id="21292at2759"/>
<dbReference type="InterPro" id="IPR018108">
    <property type="entry name" value="MCP_transmembrane"/>
</dbReference>
<dbReference type="Proteomes" id="UP000053558">
    <property type="component" value="Unassembled WGS sequence"/>
</dbReference>